<evidence type="ECO:0000313" key="4">
    <source>
        <dbReference type="Proteomes" id="UP001182304"/>
    </source>
</evidence>
<keyword evidence="2" id="KW-0812">Transmembrane</keyword>
<proteinExistence type="predicted"/>
<keyword evidence="2" id="KW-1133">Transmembrane helix</keyword>
<name>A0AAW8VA38_PASMD</name>
<organism evidence="3 4">
    <name type="scientific">Pasteurella multocida</name>
    <dbReference type="NCBI Taxonomy" id="747"/>
    <lineage>
        <taxon>Bacteria</taxon>
        <taxon>Pseudomonadati</taxon>
        <taxon>Pseudomonadota</taxon>
        <taxon>Gammaproteobacteria</taxon>
        <taxon>Pasteurellales</taxon>
        <taxon>Pasteurellaceae</taxon>
        <taxon>Pasteurella</taxon>
    </lineage>
</organism>
<feature type="region of interest" description="Disordered" evidence="1">
    <location>
        <begin position="218"/>
        <end position="239"/>
    </location>
</feature>
<feature type="transmembrane region" description="Helical" evidence="2">
    <location>
        <begin position="128"/>
        <end position="155"/>
    </location>
</feature>
<gene>
    <name evidence="3" type="ORF">NQF69_11265</name>
</gene>
<dbReference type="EMBL" id="JANIEN010000020">
    <property type="protein sequence ID" value="MDT3453341.1"/>
    <property type="molecule type" value="Genomic_DNA"/>
</dbReference>
<protein>
    <submittedName>
        <fullName evidence="3">Tail assembly protein</fullName>
    </submittedName>
</protein>
<comment type="caution">
    <text evidence="3">The sequence shown here is derived from an EMBL/GenBank/DDBJ whole genome shotgun (WGS) entry which is preliminary data.</text>
</comment>
<accession>A0AAW8VA38</accession>
<evidence type="ECO:0000256" key="1">
    <source>
        <dbReference type="SAM" id="MobiDB-lite"/>
    </source>
</evidence>
<evidence type="ECO:0000256" key="2">
    <source>
        <dbReference type="SAM" id="Phobius"/>
    </source>
</evidence>
<dbReference type="AlphaFoldDB" id="A0AAW8VA38"/>
<feature type="transmembrane region" description="Helical" evidence="2">
    <location>
        <begin position="105"/>
        <end position="122"/>
    </location>
</feature>
<sequence length="239" mass="25956">MDNSIATEQRTSCDIRKIRLKGELGKRFGKVHKLAVKTPAEAIRALCVLKEGFKEFLLNSEKHGIVYRFLVQREDIDGTPEEFQMQYSAKTEFHLIPVIRGAKRGGIFGLITGVALIGLAIWNPFGWAAIGGTGIFASTAIMPLAIGASLALGGISQLLTPIPKMEGPQERPENQPSYLFNGAVNTTQQGQPIPLLYGELIVGSAVVSAGLTDKEIPIRKQNGNNQGKNGKKNFKKISE</sequence>
<keyword evidence="2" id="KW-0472">Membrane</keyword>
<reference evidence="3" key="1">
    <citation type="submission" date="2022-07" db="EMBL/GenBank/DDBJ databases">
        <title>Sequence of Pasteurella multocoda 17BRD-035.</title>
        <authorList>
            <person name="Roy Chowdhury P."/>
            <person name="Alhamami T."/>
            <person name="Trott D.J."/>
            <person name="Djordvevic S.P."/>
        </authorList>
    </citation>
    <scope>NUCLEOTIDE SEQUENCE</scope>
    <source>
        <strain evidence="3">17BRD-035</strain>
    </source>
</reference>
<evidence type="ECO:0000313" key="3">
    <source>
        <dbReference type="EMBL" id="MDT3453341.1"/>
    </source>
</evidence>
<feature type="compositionally biased region" description="Basic residues" evidence="1">
    <location>
        <begin position="229"/>
        <end position="239"/>
    </location>
</feature>
<dbReference type="Proteomes" id="UP001182304">
    <property type="component" value="Unassembled WGS sequence"/>
</dbReference>
<dbReference type="RefSeq" id="WP_223131927.1">
    <property type="nucleotide sequence ID" value="NZ_CP082272.1"/>
</dbReference>